<sequence>MFKLTDKQTPSVHFEDEAMQAAYEHGLKQGVARADIKHAALDLVGAVCALFVSGLAVYKIHKVNQELNELSHEAQFKKLLEENLED</sequence>
<reference evidence="1" key="1">
    <citation type="journal article" date="2021" name="Proc. Natl. Acad. Sci. U.S.A.">
        <title>A Catalog of Tens of Thousands of Viruses from Human Metagenomes Reveals Hidden Associations with Chronic Diseases.</title>
        <authorList>
            <person name="Tisza M.J."/>
            <person name="Buck C.B."/>
        </authorList>
    </citation>
    <scope>NUCLEOTIDE SEQUENCE</scope>
    <source>
        <strain evidence="1">CtLOE2</strain>
    </source>
</reference>
<accession>A0A8S5PGD6</accession>
<organism evidence="1">
    <name type="scientific">Siphoviridae sp. ctLOE2</name>
    <dbReference type="NCBI Taxonomy" id="2825454"/>
    <lineage>
        <taxon>Viruses</taxon>
        <taxon>Duplodnaviria</taxon>
        <taxon>Heunggongvirae</taxon>
        <taxon>Uroviricota</taxon>
        <taxon>Caudoviricetes</taxon>
    </lineage>
</organism>
<protein>
    <submittedName>
        <fullName evidence="1">Uncharacterized protein</fullName>
    </submittedName>
</protein>
<dbReference type="EMBL" id="BK015411">
    <property type="protein sequence ID" value="DAE05499.1"/>
    <property type="molecule type" value="Genomic_DNA"/>
</dbReference>
<evidence type="ECO:0000313" key="1">
    <source>
        <dbReference type="EMBL" id="DAE05499.1"/>
    </source>
</evidence>
<name>A0A8S5PGD6_9CAUD</name>
<proteinExistence type="predicted"/>